<gene>
    <name evidence="2" type="ORF">PV09_07462</name>
</gene>
<dbReference type="GeneID" id="27315435"/>
<dbReference type="AlphaFoldDB" id="A0A0D2A319"/>
<dbReference type="HOGENOM" id="CLU_2485043_0_0_1"/>
<accession>A0A0D2A319</accession>
<sequence length="87" mass="9376">MRGGFTNKVSNSIPGGAPRGLTQPISNGNGSMDAKSMNLSMRVMKLKLSGKIGQPRAVSPRKQVGETEEMLGGEKPWWRNVGMEEGM</sequence>
<reference evidence="2 3" key="1">
    <citation type="submission" date="2015-01" db="EMBL/GenBank/DDBJ databases">
        <title>The Genome Sequence of Ochroconis gallopava CBS43764.</title>
        <authorList>
            <consortium name="The Broad Institute Genomics Platform"/>
            <person name="Cuomo C."/>
            <person name="de Hoog S."/>
            <person name="Gorbushina A."/>
            <person name="Stielow B."/>
            <person name="Teixiera M."/>
            <person name="Abouelleil A."/>
            <person name="Chapman S.B."/>
            <person name="Priest M."/>
            <person name="Young S.K."/>
            <person name="Wortman J."/>
            <person name="Nusbaum C."/>
            <person name="Birren B."/>
        </authorList>
    </citation>
    <scope>NUCLEOTIDE SEQUENCE [LARGE SCALE GENOMIC DNA]</scope>
    <source>
        <strain evidence="2 3">CBS 43764</strain>
    </source>
</reference>
<evidence type="ECO:0000256" key="1">
    <source>
        <dbReference type="SAM" id="MobiDB-lite"/>
    </source>
</evidence>
<evidence type="ECO:0000313" key="2">
    <source>
        <dbReference type="EMBL" id="KIW01178.1"/>
    </source>
</evidence>
<keyword evidence="3" id="KW-1185">Reference proteome</keyword>
<dbReference type="Proteomes" id="UP000053259">
    <property type="component" value="Unassembled WGS sequence"/>
</dbReference>
<dbReference type="RefSeq" id="XP_016211047.1">
    <property type="nucleotide sequence ID" value="XM_016361227.1"/>
</dbReference>
<dbReference type="VEuPathDB" id="FungiDB:PV09_07462"/>
<proteinExistence type="predicted"/>
<dbReference type="EMBL" id="KN847557">
    <property type="protein sequence ID" value="KIW01178.1"/>
    <property type="molecule type" value="Genomic_DNA"/>
</dbReference>
<dbReference type="InParanoid" id="A0A0D2A319"/>
<organism evidence="2 3">
    <name type="scientific">Verruconis gallopava</name>
    <dbReference type="NCBI Taxonomy" id="253628"/>
    <lineage>
        <taxon>Eukaryota</taxon>
        <taxon>Fungi</taxon>
        <taxon>Dikarya</taxon>
        <taxon>Ascomycota</taxon>
        <taxon>Pezizomycotina</taxon>
        <taxon>Dothideomycetes</taxon>
        <taxon>Pleosporomycetidae</taxon>
        <taxon>Venturiales</taxon>
        <taxon>Sympoventuriaceae</taxon>
        <taxon>Verruconis</taxon>
    </lineage>
</organism>
<feature type="region of interest" description="Disordered" evidence="1">
    <location>
        <begin position="1"/>
        <end position="34"/>
    </location>
</feature>
<evidence type="ECO:0000313" key="3">
    <source>
        <dbReference type="Proteomes" id="UP000053259"/>
    </source>
</evidence>
<protein>
    <submittedName>
        <fullName evidence="2">Uncharacterized protein</fullName>
    </submittedName>
</protein>
<dbReference type="OrthoDB" id="3943818at2759"/>
<feature type="region of interest" description="Disordered" evidence="1">
    <location>
        <begin position="51"/>
        <end position="87"/>
    </location>
</feature>
<name>A0A0D2A319_9PEZI</name>